<gene>
    <name evidence="3" type="ORF">IZO911_LOCUS42144</name>
    <name evidence="4" type="ORF">KXQ929_LOCUS1965</name>
</gene>
<protein>
    <submittedName>
        <fullName evidence="4">Uncharacterized protein</fullName>
    </submittedName>
</protein>
<keyword evidence="2" id="KW-1133">Transmembrane helix</keyword>
<evidence type="ECO:0000256" key="1">
    <source>
        <dbReference type="SAM" id="MobiDB-lite"/>
    </source>
</evidence>
<evidence type="ECO:0000313" key="5">
    <source>
        <dbReference type="Proteomes" id="UP000663868"/>
    </source>
</evidence>
<keyword evidence="2" id="KW-0812">Transmembrane</keyword>
<feature type="compositionally biased region" description="Low complexity" evidence="1">
    <location>
        <begin position="98"/>
        <end position="212"/>
    </location>
</feature>
<accession>A0A818JC63</accession>
<feature type="compositionally biased region" description="Polar residues" evidence="1">
    <location>
        <begin position="220"/>
        <end position="230"/>
    </location>
</feature>
<feature type="region of interest" description="Disordered" evidence="1">
    <location>
        <begin position="92"/>
        <end position="286"/>
    </location>
</feature>
<name>A0A818JC63_9BILA</name>
<dbReference type="Proteomes" id="UP000663868">
    <property type="component" value="Unassembled WGS sequence"/>
</dbReference>
<dbReference type="EMBL" id="CAJNOE010001741">
    <property type="protein sequence ID" value="CAF1447163.1"/>
    <property type="molecule type" value="Genomic_DNA"/>
</dbReference>
<dbReference type="EMBL" id="CAJOBB010000056">
    <property type="protein sequence ID" value="CAF3536899.1"/>
    <property type="molecule type" value="Genomic_DNA"/>
</dbReference>
<keyword evidence="2" id="KW-0472">Membrane</keyword>
<dbReference type="AlphaFoldDB" id="A0A818JC63"/>
<reference evidence="4" key="1">
    <citation type="submission" date="2021-02" db="EMBL/GenBank/DDBJ databases">
        <authorList>
            <person name="Nowell W R."/>
        </authorList>
    </citation>
    <scope>NUCLEOTIDE SEQUENCE</scope>
</reference>
<comment type="caution">
    <text evidence="4">The sequence shown here is derived from an EMBL/GenBank/DDBJ whole genome shotgun (WGS) entry which is preliminary data.</text>
</comment>
<evidence type="ECO:0000256" key="2">
    <source>
        <dbReference type="SAM" id="Phobius"/>
    </source>
</evidence>
<feature type="compositionally biased region" description="Gly residues" evidence="1">
    <location>
        <begin position="275"/>
        <end position="286"/>
    </location>
</feature>
<dbReference type="Proteomes" id="UP000663860">
    <property type="component" value="Unassembled WGS sequence"/>
</dbReference>
<organism evidence="4 5">
    <name type="scientific">Adineta steineri</name>
    <dbReference type="NCBI Taxonomy" id="433720"/>
    <lineage>
        <taxon>Eukaryota</taxon>
        <taxon>Metazoa</taxon>
        <taxon>Spiralia</taxon>
        <taxon>Gnathifera</taxon>
        <taxon>Rotifera</taxon>
        <taxon>Eurotatoria</taxon>
        <taxon>Bdelloidea</taxon>
        <taxon>Adinetida</taxon>
        <taxon>Adinetidae</taxon>
        <taxon>Adineta</taxon>
    </lineage>
</organism>
<feature type="transmembrane region" description="Helical" evidence="2">
    <location>
        <begin position="6"/>
        <end position="24"/>
    </location>
</feature>
<proteinExistence type="predicted"/>
<evidence type="ECO:0000313" key="3">
    <source>
        <dbReference type="EMBL" id="CAF1447163.1"/>
    </source>
</evidence>
<evidence type="ECO:0000313" key="4">
    <source>
        <dbReference type="EMBL" id="CAF3536899.1"/>
    </source>
</evidence>
<sequence length="498" mass="52293">MFRHSYIILIIIIIIFTFVSIINTQNLPLCESLNDIDNNNKNSEIKSRRVRAICDAISSSRVSSDNDEFESIPDFDLTQMNSDNDVNQILKRYRRSRSSSSSSGSRSSSSSSRSSSGGSRFSSSFSRSGSSSSGSSSGSRFFGGSRSSSSSSGGSSRIFSRSSPSSSGSGSSSSGTGSRFFSRSSGSSSSGTGSRISSPSSGSSSSSSSSSGKGVRIFSRTPSSSNTGSRVRNAIRSMIHKPSSPGKGIPSASGGLAGTGGSKPGLSDKIRKITSGGGGGAFGSRTSGSGGGFGVAGSSGSGGNAWVRAGKKFLPHAVNFGKRYYQRRKYSKGMYAGMGAGAGYYAGSRMNNHNNHNNHYYPQDNYGYPPVVDTPPDQINGKAPTVFYCIQENLNATLVNQTLNAEGFGVCNISGELIECPLEIECKTDESDTCCEDEQGAPFCCGGAIPEEYSTQYGGYADDMYDAAESINKILNIITTIALLLTTICFTMWHQQGQ</sequence>